<dbReference type="EMBL" id="VLJT01000022">
    <property type="protein sequence ID" value="TWH16413.1"/>
    <property type="molecule type" value="Genomic_DNA"/>
</dbReference>
<evidence type="ECO:0000256" key="1">
    <source>
        <dbReference type="SAM" id="Phobius"/>
    </source>
</evidence>
<keyword evidence="1" id="KW-0472">Membrane</keyword>
<feature type="transmembrane region" description="Helical" evidence="1">
    <location>
        <begin position="86"/>
        <end position="103"/>
    </location>
</feature>
<feature type="transmembrane region" description="Helical" evidence="1">
    <location>
        <begin position="12"/>
        <end position="34"/>
    </location>
</feature>
<evidence type="ECO:0000313" key="3">
    <source>
        <dbReference type="EMBL" id="TWH16413.1"/>
    </source>
</evidence>
<keyword evidence="1" id="KW-0812">Transmembrane</keyword>
<protein>
    <recommendedName>
        <fullName evidence="2">DUF2231 domain-containing protein</fullName>
    </recommendedName>
</protein>
<accession>A0A562E3W1</accession>
<sequence>MSTVSGLPAHVLLVHFMVVLTPVTAILVAVCGVWPAARRQLIWLTVALATVVLALTPVTTDAGEWLEDHVERSAAVHTHTELGDTMVYFATVLFLATLILAALHLRERTTRPSTLLRAVAAALALVTAAAMIVQIYRVGESGSRAVWGDIAASSNAAAQTRQSPADSNHAHPARRYDLGIRWTRP</sequence>
<gene>
    <name evidence="3" type="ORF">L618_002400000170</name>
</gene>
<dbReference type="Proteomes" id="UP000317573">
    <property type="component" value="Unassembled WGS sequence"/>
</dbReference>
<proteinExistence type="predicted"/>
<comment type="caution">
    <text evidence="3">The sequence shown here is derived from an EMBL/GenBank/DDBJ whole genome shotgun (WGS) entry which is preliminary data.</text>
</comment>
<feature type="transmembrane region" description="Helical" evidence="1">
    <location>
        <begin position="41"/>
        <end position="59"/>
    </location>
</feature>
<feature type="transmembrane region" description="Helical" evidence="1">
    <location>
        <begin position="115"/>
        <end position="136"/>
    </location>
</feature>
<dbReference type="RefSeq" id="WP_145692015.1">
    <property type="nucleotide sequence ID" value="NZ_VLJT01000022.1"/>
</dbReference>
<evidence type="ECO:0000259" key="2">
    <source>
        <dbReference type="Pfam" id="PF09990"/>
    </source>
</evidence>
<reference evidence="3 4" key="1">
    <citation type="submission" date="2019-07" db="EMBL/GenBank/DDBJ databases">
        <title>Genome sequencing of lignin-degrading bacterial isolates.</title>
        <authorList>
            <person name="Gladden J."/>
        </authorList>
    </citation>
    <scope>NUCLEOTIDE SEQUENCE [LARGE SCALE GENOMIC DNA]</scope>
    <source>
        <strain evidence="3 4">J45</strain>
    </source>
</reference>
<dbReference type="Pfam" id="PF09990">
    <property type="entry name" value="DUF2231"/>
    <property type="match status" value="1"/>
</dbReference>
<keyword evidence="1" id="KW-1133">Transmembrane helix</keyword>
<evidence type="ECO:0000313" key="4">
    <source>
        <dbReference type="Proteomes" id="UP000317573"/>
    </source>
</evidence>
<feature type="domain" description="DUF2231" evidence="2">
    <location>
        <begin position="6"/>
        <end position="149"/>
    </location>
</feature>
<organism evidence="3 4">
    <name type="scientific">Rhodococcus rhodochrous J45</name>
    <dbReference type="NCBI Taxonomy" id="935266"/>
    <lineage>
        <taxon>Bacteria</taxon>
        <taxon>Bacillati</taxon>
        <taxon>Actinomycetota</taxon>
        <taxon>Actinomycetes</taxon>
        <taxon>Mycobacteriales</taxon>
        <taxon>Nocardiaceae</taxon>
        <taxon>Rhodococcus</taxon>
    </lineage>
</organism>
<dbReference type="AlphaFoldDB" id="A0A562E3W1"/>
<dbReference type="InterPro" id="IPR019251">
    <property type="entry name" value="DUF2231_TM"/>
</dbReference>
<name>A0A562E3W1_RHORH</name>